<sequence length="228" mass="24674">MLDRKRARAVLGAAPGATPADLRRAFREAAKGAHPDRPGGDAERFREVVEAYRLLSEPPSTESIIQPPATVRKSALDDRILPITPLLALNGGVVLRETADGRSLKITLPGGLRSGDLLRAGADMFEIAVRGDAQIMVRGHDLWITTPLHPHVLAQGGRVAVDTPLGRRVVWITKKAGERGLVRLAGQGLPARGDHPQGHLFLRLTEQTRATDTATRTLRRRFAAAWAA</sequence>
<dbReference type="GO" id="GO:0051082">
    <property type="term" value="F:unfolded protein binding"/>
    <property type="evidence" value="ECO:0007669"/>
    <property type="project" value="InterPro"/>
</dbReference>
<gene>
    <name evidence="2" type="ORF">GGQ61_003215</name>
</gene>
<keyword evidence="2" id="KW-0238">DNA-binding</keyword>
<dbReference type="InterPro" id="IPR008971">
    <property type="entry name" value="HSP40/DnaJ_pept-bd"/>
</dbReference>
<evidence type="ECO:0000313" key="3">
    <source>
        <dbReference type="Proteomes" id="UP000530564"/>
    </source>
</evidence>
<dbReference type="InterPro" id="IPR001623">
    <property type="entry name" value="DnaJ_domain"/>
</dbReference>
<dbReference type="SMART" id="SM00271">
    <property type="entry name" value="DnaJ"/>
    <property type="match status" value="1"/>
</dbReference>
<dbReference type="SUPFAM" id="SSF46565">
    <property type="entry name" value="Chaperone J-domain"/>
    <property type="match status" value="1"/>
</dbReference>
<dbReference type="PROSITE" id="PS50076">
    <property type="entry name" value="DNAJ_2"/>
    <property type="match status" value="1"/>
</dbReference>
<organism evidence="2 3">
    <name type="scientific">Phenylobacterium haematophilum</name>
    <dbReference type="NCBI Taxonomy" id="98513"/>
    <lineage>
        <taxon>Bacteria</taxon>
        <taxon>Pseudomonadati</taxon>
        <taxon>Pseudomonadota</taxon>
        <taxon>Alphaproteobacteria</taxon>
        <taxon>Caulobacterales</taxon>
        <taxon>Caulobacteraceae</taxon>
        <taxon>Phenylobacterium</taxon>
    </lineage>
</organism>
<dbReference type="InterPro" id="IPR036869">
    <property type="entry name" value="J_dom_sf"/>
</dbReference>
<dbReference type="Pfam" id="PF00226">
    <property type="entry name" value="DnaJ"/>
    <property type="match status" value="1"/>
</dbReference>
<dbReference type="Proteomes" id="UP000530564">
    <property type="component" value="Unassembled WGS sequence"/>
</dbReference>
<reference evidence="2 3" key="1">
    <citation type="submission" date="2020-08" db="EMBL/GenBank/DDBJ databases">
        <title>Genomic Encyclopedia of Type Strains, Phase IV (KMG-IV): sequencing the most valuable type-strain genomes for metagenomic binning, comparative biology and taxonomic classification.</title>
        <authorList>
            <person name="Goeker M."/>
        </authorList>
    </citation>
    <scope>NUCLEOTIDE SEQUENCE [LARGE SCALE GENOMIC DNA]</scope>
    <source>
        <strain evidence="2 3">DSM 21793</strain>
    </source>
</reference>
<dbReference type="Gene3D" id="2.60.260.20">
    <property type="entry name" value="Urease metallochaperone UreE, N-terminal domain"/>
    <property type="match status" value="1"/>
</dbReference>
<proteinExistence type="predicted"/>
<dbReference type="GO" id="GO:0006457">
    <property type="term" value="P:protein folding"/>
    <property type="evidence" value="ECO:0007669"/>
    <property type="project" value="InterPro"/>
</dbReference>
<name>A0A840A550_9CAUL</name>
<dbReference type="SUPFAM" id="SSF49493">
    <property type="entry name" value="HSP40/DnaJ peptide-binding domain"/>
    <property type="match status" value="1"/>
</dbReference>
<keyword evidence="3" id="KW-1185">Reference proteome</keyword>
<dbReference type="GO" id="GO:0003677">
    <property type="term" value="F:DNA binding"/>
    <property type="evidence" value="ECO:0007669"/>
    <property type="project" value="UniProtKB-KW"/>
</dbReference>
<accession>A0A840A550</accession>
<evidence type="ECO:0000259" key="1">
    <source>
        <dbReference type="PROSITE" id="PS50076"/>
    </source>
</evidence>
<dbReference type="Gene3D" id="1.10.287.110">
    <property type="entry name" value="DnaJ domain"/>
    <property type="match status" value="1"/>
</dbReference>
<dbReference type="EMBL" id="JACIDK010000004">
    <property type="protein sequence ID" value="MBB3892482.1"/>
    <property type="molecule type" value="Genomic_DNA"/>
</dbReference>
<comment type="caution">
    <text evidence="2">The sequence shown here is derived from an EMBL/GenBank/DDBJ whole genome shotgun (WGS) entry which is preliminary data.</text>
</comment>
<protein>
    <submittedName>
        <fullName evidence="2">Curved DNA-binding protein</fullName>
    </submittedName>
</protein>
<feature type="domain" description="J" evidence="1">
    <location>
        <begin position="6"/>
        <end position="60"/>
    </location>
</feature>
<dbReference type="CDD" id="cd06257">
    <property type="entry name" value="DnaJ"/>
    <property type="match status" value="1"/>
</dbReference>
<evidence type="ECO:0000313" key="2">
    <source>
        <dbReference type="EMBL" id="MBB3892482.1"/>
    </source>
</evidence>
<dbReference type="AlphaFoldDB" id="A0A840A550"/>